<keyword evidence="3" id="KW-1185">Reference proteome</keyword>
<sequence>MSERYLSEITLFAGSYAPQRWAYCAGSLLPVSSNEALYSLLGTLYGGDGRTTFSLPDLRGRVPVGRGGGNGLTPRNLGQRMGQEYVTLTLNQLPEHRHSLMAADTPATSSEPASNLVVGKASQFVASPVATDWVALQQDAVNTTGGGERHLNVAPSLALNFIICTAGIYPQRS</sequence>
<dbReference type="Proteomes" id="UP000649768">
    <property type="component" value="Unassembled WGS sequence"/>
</dbReference>
<protein>
    <submittedName>
        <fullName evidence="2">Phage tail protein</fullName>
    </submittedName>
</protein>
<comment type="caution">
    <text evidence="2">The sequence shown here is derived from an EMBL/GenBank/DDBJ whole genome shotgun (WGS) entry which is preliminary data.</text>
</comment>
<evidence type="ECO:0000313" key="2">
    <source>
        <dbReference type="EMBL" id="MBD8512064.1"/>
    </source>
</evidence>
<dbReference type="Gene3D" id="3.90.1340.10">
    <property type="entry name" value="Phage tail collar domain"/>
    <property type="match status" value="1"/>
</dbReference>
<dbReference type="InterPro" id="IPR011083">
    <property type="entry name" value="Phage_tail_collar_dom"/>
</dbReference>
<name>A0ABR9BHP5_9GAMM</name>
<dbReference type="RefSeq" id="WP_192014878.1">
    <property type="nucleotide sequence ID" value="NZ_JACYTP010000002.1"/>
</dbReference>
<feature type="domain" description="Phage tail collar" evidence="1">
    <location>
        <begin position="8"/>
        <end position="63"/>
    </location>
</feature>
<reference evidence="2 3" key="1">
    <citation type="submission" date="2020-09" db="EMBL/GenBank/DDBJ databases">
        <title>Photobacterium sp. CAU 1568 isolated from sand of Sido Beach.</title>
        <authorList>
            <person name="Kim W."/>
        </authorList>
    </citation>
    <scope>NUCLEOTIDE SEQUENCE [LARGE SCALE GENOMIC DNA]</scope>
    <source>
        <strain evidence="2 3">CAU 1568</strain>
    </source>
</reference>
<gene>
    <name evidence="2" type="ORF">IFO68_05100</name>
</gene>
<organism evidence="2 3">
    <name type="scientific">Photobacterium arenosum</name>
    <dbReference type="NCBI Taxonomy" id="2774143"/>
    <lineage>
        <taxon>Bacteria</taxon>
        <taxon>Pseudomonadati</taxon>
        <taxon>Pseudomonadota</taxon>
        <taxon>Gammaproteobacteria</taxon>
        <taxon>Vibrionales</taxon>
        <taxon>Vibrionaceae</taxon>
        <taxon>Photobacterium</taxon>
    </lineage>
</organism>
<dbReference type="InterPro" id="IPR037053">
    <property type="entry name" value="Phage_tail_collar_dom_sf"/>
</dbReference>
<dbReference type="SUPFAM" id="SSF88874">
    <property type="entry name" value="Receptor-binding domain of short tail fibre protein gp12"/>
    <property type="match status" value="1"/>
</dbReference>
<evidence type="ECO:0000259" key="1">
    <source>
        <dbReference type="Pfam" id="PF07484"/>
    </source>
</evidence>
<dbReference type="Pfam" id="PF07484">
    <property type="entry name" value="Collar"/>
    <property type="match status" value="1"/>
</dbReference>
<proteinExistence type="predicted"/>
<dbReference type="EMBL" id="JACYTP010000002">
    <property type="protein sequence ID" value="MBD8512064.1"/>
    <property type="molecule type" value="Genomic_DNA"/>
</dbReference>
<accession>A0ABR9BHP5</accession>
<evidence type="ECO:0000313" key="3">
    <source>
        <dbReference type="Proteomes" id="UP000649768"/>
    </source>
</evidence>